<comment type="caution">
    <text evidence="4">The sequence shown here is derived from an EMBL/GenBank/DDBJ whole genome shotgun (WGS) entry which is preliminary data.</text>
</comment>
<sequence length="645" mass="69748">MTSTPFLSLPTDHAGTALDGRPVVPSRGRLRPLGLAEVSITDGFWADLQGLNASSLIEHCETWIERTGWAANFDAAVEGRLPKDRRGREFSDSEIYKLLEAMSWEVGRTGDAALDGRLRALAARVARAQEPDGYVSTMFGRPGQGPRYSDLQWGHELYCFGHLIQAGVARARTVGEDELVQVARRAADHVCETFGPDGLQGVCGHPEIEVALVELSRVTGEARYLDQARLFVERRGHGVLGDIEFGAQYYQDDQPVRETTVLTGHAVRALYLAAGATDLAVEDEDADLLAAVALQTTATLARRTYLTGGMGAHHEGESFGQDYELPPDRAYSETCAGIASVMLNHRLLLATGEPVHADAVERTLYNVLATSVAEDGHGFYYTNTLHQRSPGVEPDKHQPAARAASSLRAPWFAVSCCPSNVTRTIASLGAYLATADDGGVQLHQYAGSTIRTGLADGRAVGLEVRTRYPAEGHVLVTVVEGPAEPWSLSLRVPAWAEGATLTDVEGTRFVEPGYVTVTRSFSVGETVELDLPVRARWTTADPRVDAVRGQVAVERGPVVMCLESTDLGVDVEGVQVRTDQPPVEVDGQVQVPVTTLELGTTAWPYGVGARAVEGRTDRGLVPLVPYHRWANRGPSTMRVWMPIAD</sequence>
<evidence type="ECO:0000313" key="4">
    <source>
        <dbReference type="EMBL" id="MBO1752640.1"/>
    </source>
</evidence>
<reference evidence="4" key="1">
    <citation type="submission" date="2021-03" db="EMBL/GenBank/DDBJ databases">
        <title>Actinotalea soli sp. nov., isolated from soil.</title>
        <authorList>
            <person name="Ping W."/>
            <person name="Zhang J."/>
        </authorList>
    </citation>
    <scope>NUCLEOTIDE SEQUENCE</scope>
    <source>
        <strain evidence="4">BY-33</strain>
    </source>
</reference>
<dbReference type="InterPro" id="IPR008928">
    <property type="entry name" value="6-hairpin_glycosidase_sf"/>
</dbReference>
<dbReference type="Pfam" id="PF20736">
    <property type="entry name" value="Glyco_hydro127M"/>
    <property type="match status" value="1"/>
</dbReference>
<dbReference type="Pfam" id="PF20737">
    <property type="entry name" value="Glyco_hydro127C"/>
    <property type="match status" value="1"/>
</dbReference>
<keyword evidence="4" id="KW-0378">Hydrolase</keyword>
<evidence type="ECO:0000313" key="5">
    <source>
        <dbReference type="Proteomes" id="UP000664209"/>
    </source>
</evidence>
<keyword evidence="5" id="KW-1185">Reference proteome</keyword>
<organism evidence="4 5">
    <name type="scientific">Actinotalea soli</name>
    <dbReference type="NCBI Taxonomy" id="2819234"/>
    <lineage>
        <taxon>Bacteria</taxon>
        <taxon>Bacillati</taxon>
        <taxon>Actinomycetota</taxon>
        <taxon>Actinomycetes</taxon>
        <taxon>Micrococcales</taxon>
        <taxon>Cellulomonadaceae</taxon>
        <taxon>Actinotalea</taxon>
    </lineage>
</organism>
<dbReference type="Pfam" id="PF07944">
    <property type="entry name" value="Beta-AFase-like_GH127_cat"/>
    <property type="match status" value="1"/>
</dbReference>
<dbReference type="PANTHER" id="PTHR43465:SF2">
    <property type="entry name" value="DUF1680 DOMAIN PROTEIN (AFU_ORTHOLOGUE AFUA_1G08910)"/>
    <property type="match status" value="1"/>
</dbReference>
<gene>
    <name evidence="4" type="ORF">J4G33_12575</name>
</gene>
<dbReference type="GO" id="GO:0016787">
    <property type="term" value="F:hydrolase activity"/>
    <property type="evidence" value="ECO:0007669"/>
    <property type="project" value="UniProtKB-KW"/>
</dbReference>
<accession>A0A939LTZ8</accession>
<dbReference type="GO" id="GO:0005975">
    <property type="term" value="P:carbohydrate metabolic process"/>
    <property type="evidence" value="ECO:0007669"/>
    <property type="project" value="InterPro"/>
</dbReference>
<dbReference type="InterPro" id="IPR049174">
    <property type="entry name" value="Beta-AFase-like"/>
</dbReference>
<name>A0A939LTZ8_9CELL</name>
<dbReference type="InterPro" id="IPR049046">
    <property type="entry name" value="Beta-AFase-like_GH127_middle"/>
</dbReference>
<feature type="domain" description="Non-reducing end beta-L-arabinofuranosidase-like GH127 C-terminal" evidence="3">
    <location>
        <begin position="536"/>
        <end position="642"/>
    </location>
</feature>
<feature type="domain" description="Non-reducing end beta-L-arabinofuranosidase-like GH127 catalytic" evidence="1">
    <location>
        <begin position="37"/>
        <end position="429"/>
    </location>
</feature>
<dbReference type="Proteomes" id="UP000664209">
    <property type="component" value="Unassembled WGS sequence"/>
</dbReference>
<feature type="domain" description="Non-reducing end beta-L-arabinofuranosidase-like GH127 middle" evidence="2">
    <location>
        <begin position="440"/>
        <end position="532"/>
    </location>
</feature>
<evidence type="ECO:0000259" key="3">
    <source>
        <dbReference type="Pfam" id="PF20737"/>
    </source>
</evidence>
<dbReference type="InterPro" id="IPR049049">
    <property type="entry name" value="Beta-AFase-like_GH127_C"/>
</dbReference>
<dbReference type="InterPro" id="IPR012878">
    <property type="entry name" value="Beta-AFase-like_GH127_cat"/>
</dbReference>
<protein>
    <submittedName>
        <fullName evidence="4">Glycoside hydrolase family 127 protein</fullName>
    </submittedName>
</protein>
<dbReference type="PANTHER" id="PTHR43465">
    <property type="entry name" value="DUF1680 DOMAIN PROTEIN (AFU_ORTHOLOGUE AFUA_1G08910)"/>
    <property type="match status" value="1"/>
</dbReference>
<dbReference type="AlphaFoldDB" id="A0A939LTZ8"/>
<dbReference type="RefSeq" id="WP_208056332.1">
    <property type="nucleotide sequence ID" value="NZ_JAGEMK010000007.1"/>
</dbReference>
<evidence type="ECO:0000259" key="1">
    <source>
        <dbReference type="Pfam" id="PF07944"/>
    </source>
</evidence>
<proteinExistence type="predicted"/>
<dbReference type="SUPFAM" id="SSF48208">
    <property type="entry name" value="Six-hairpin glycosidases"/>
    <property type="match status" value="1"/>
</dbReference>
<dbReference type="EMBL" id="JAGEMK010000007">
    <property type="protein sequence ID" value="MBO1752640.1"/>
    <property type="molecule type" value="Genomic_DNA"/>
</dbReference>
<evidence type="ECO:0000259" key="2">
    <source>
        <dbReference type="Pfam" id="PF20736"/>
    </source>
</evidence>